<dbReference type="Proteomes" id="UP000326757">
    <property type="component" value="Unassembled WGS sequence"/>
</dbReference>
<dbReference type="OrthoDB" id="3512377at2759"/>
<proteinExistence type="predicted"/>
<feature type="region of interest" description="Disordered" evidence="1">
    <location>
        <begin position="66"/>
        <end position="160"/>
    </location>
</feature>
<feature type="compositionally biased region" description="Polar residues" evidence="1">
    <location>
        <begin position="131"/>
        <end position="140"/>
    </location>
</feature>
<protein>
    <submittedName>
        <fullName evidence="2">Uncharacterized protein</fullName>
    </submittedName>
</protein>
<evidence type="ECO:0000256" key="1">
    <source>
        <dbReference type="SAM" id="MobiDB-lite"/>
    </source>
</evidence>
<accession>A0A5N6KB59</accession>
<evidence type="ECO:0000313" key="2">
    <source>
        <dbReference type="EMBL" id="KAB8300427.1"/>
    </source>
</evidence>
<dbReference type="EMBL" id="VIGI01000005">
    <property type="protein sequence ID" value="KAB8300427.1"/>
    <property type="molecule type" value="Genomic_DNA"/>
</dbReference>
<sequence>MPPQDAKVSDHEKIMLAFINQLCSEDGAFPTPNYVKMAQDLGLSTPGSAQGRWFRFTSKVKKGEFGDLKLNTRGGGGGKTTPKKRTQHAAELQVSDGEGSASTGKTAKRHKSTKGRKNKDQDNEGERVTDTAVSGSNPESDINAMTPGDHFEVFDDQAQD</sequence>
<organism evidence="2 3">
    <name type="scientific">Monilinia laxa</name>
    <name type="common">Brown rot fungus</name>
    <name type="synonym">Sclerotinia laxa</name>
    <dbReference type="NCBI Taxonomy" id="61186"/>
    <lineage>
        <taxon>Eukaryota</taxon>
        <taxon>Fungi</taxon>
        <taxon>Dikarya</taxon>
        <taxon>Ascomycota</taxon>
        <taxon>Pezizomycotina</taxon>
        <taxon>Leotiomycetes</taxon>
        <taxon>Helotiales</taxon>
        <taxon>Sclerotiniaceae</taxon>
        <taxon>Monilinia</taxon>
    </lineage>
</organism>
<keyword evidence="3" id="KW-1185">Reference proteome</keyword>
<feature type="compositionally biased region" description="Basic and acidic residues" evidence="1">
    <location>
        <begin position="118"/>
        <end position="129"/>
    </location>
</feature>
<gene>
    <name evidence="2" type="ORF">EYC80_000601</name>
</gene>
<comment type="caution">
    <text evidence="2">The sequence shown here is derived from an EMBL/GenBank/DDBJ whole genome shotgun (WGS) entry which is preliminary data.</text>
</comment>
<name>A0A5N6KB59_MONLA</name>
<feature type="compositionally biased region" description="Basic residues" evidence="1">
    <location>
        <begin position="106"/>
        <end position="117"/>
    </location>
</feature>
<reference evidence="2 3" key="1">
    <citation type="submission" date="2019-06" db="EMBL/GenBank/DDBJ databases">
        <title>Genome Sequence of the Brown Rot Fungal Pathogen Monilinia laxa.</title>
        <authorList>
            <person name="De Miccolis Angelini R.M."/>
            <person name="Landi L."/>
            <person name="Abate D."/>
            <person name="Pollastro S."/>
            <person name="Romanazzi G."/>
            <person name="Faretra F."/>
        </authorList>
    </citation>
    <scope>NUCLEOTIDE SEQUENCE [LARGE SCALE GENOMIC DNA]</scope>
    <source>
        <strain evidence="2 3">Mlax316</strain>
    </source>
</reference>
<dbReference type="AlphaFoldDB" id="A0A5N6KB59"/>
<evidence type="ECO:0000313" key="3">
    <source>
        <dbReference type="Proteomes" id="UP000326757"/>
    </source>
</evidence>